<name>A9BBZ8_PROM4</name>
<evidence type="ECO:0000313" key="2">
    <source>
        <dbReference type="EMBL" id="ABX09360.1"/>
    </source>
</evidence>
<keyword evidence="1" id="KW-0812">Transmembrane</keyword>
<protein>
    <recommendedName>
        <fullName evidence="4">TM2 domain-containing protein</fullName>
    </recommendedName>
</protein>
<dbReference type="OrthoDB" id="540524at2"/>
<organism evidence="2 3">
    <name type="scientific">Prochlorococcus marinus (strain MIT 9211)</name>
    <dbReference type="NCBI Taxonomy" id="93059"/>
    <lineage>
        <taxon>Bacteria</taxon>
        <taxon>Bacillati</taxon>
        <taxon>Cyanobacteriota</taxon>
        <taxon>Cyanophyceae</taxon>
        <taxon>Synechococcales</taxon>
        <taxon>Prochlorococcaceae</taxon>
        <taxon>Prochlorococcus</taxon>
    </lineage>
</organism>
<feature type="transmembrane region" description="Helical" evidence="1">
    <location>
        <begin position="35"/>
        <end position="52"/>
    </location>
</feature>
<sequence>MFLKDEKKALTRLALLSVGWGIGLDRFYEGKTRDGFLALLGWAIIFGSLIFFMPCHGYEYAENGKSLASESISPLIILPLSFGIYGIVLVLRKVFRLLRQFELVEEG</sequence>
<dbReference type="RefSeq" id="WP_012195981.1">
    <property type="nucleotide sequence ID" value="NC_009976.1"/>
</dbReference>
<reference evidence="2 3" key="1">
    <citation type="journal article" date="2007" name="PLoS Genet.">
        <title>Patterns and implications of gene gain and loss in the evolution of Prochlorococcus.</title>
        <authorList>
            <person name="Kettler G.C."/>
            <person name="Martiny A.C."/>
            <person name="Huang K."/>
            <person name="Zucker J."/>
            <person name="Coleman M.L."/>
            <person name="Rodrigue S."/>
            <person name="Chen F."/>
            <person name="Lapidus A."/>
            <person name="Ferriera S."/>
            <person name="Johnson J."/>
            <person name="Steglich C."/>
            <person name="Church G.M."/>
            <person name="Richardson P."/>
            <person name="Chisholm S.W."/>
        </authorList>
    </citation>
    <scope>NUCLEOTIDE SEQUENCE [LARGE SCALE GENOMIC DNA]</scope>
    <source>
        <strain evidence="3">MIT 9211</strain>
    </source>
</reference>
<dbReference type="KEGG" id="pmj:P9211_14291"/>
<dbReference type="STRING" id="93059.P9211_14291"/>
<gene>
    <name evidence="2" type="ordered locus">P9211_14291</name>
</gene>
<evidence type="ECO:0008006" key="4">
    <source>
        <dbReference type="Google" id="ProtNLM"/>
    </source>
</evidence>
<dbReference type="AlphaFoldDB" id="A9BBZ8"/>
<accession>A9BBZ8</accession>
<proteinExistence type="predicted"/>
<keyword evidence="1" id="KW-1133">Transmembrane helix</keyword>
<dbReference type="HOGENOM" id="CLU_2234119_0_0_3"/>
<dbReference type="EMBL" id="CP000878">
    <property type="protein sequence ID" value="ABX09360.1"/>
    <property type="molecule type" value="Genomic_DNA"/>
</dbReference>
<dbReference type="Proteomes" id="UP000000788">
    <property type="component" value="Chromosome"/>
</dbReference>
<keyword evidence="3" id="KW-1185">Reference proteome</keyword>
<evidence type="ECO:0000256" key="1">
    <source>
        <dbReference type="SAM" id="Phobius"/>
    </source>
</evidence>
<evidence type="ECO:0000313" key="3">
    <source>
        <dbReference type="Proteomes" id="UP000000788"/>
    </source>
</evidence>
<feature type="transmembrane region" description="Helical" evidence="1">
    <location>
        <begin position="72"/>
        <end position="91"/>
    </location>
</feature>
<keyword evidence="1" id="KW-0472">Membrane</keyword>